<dbReference type="PANTHER" id="PTHR46935">
    <property type="entry name" value="OS01G0674700 PROTEIN"/>
    <property type="match status" value="1"/>
</dbReference>
<dbReference type="InterPro" id="IPR002885">
    <property type="entry name" value="PPR_rpt"/>
</dbReference>
<keyword evidence="5" id="KW-1185">Reference proteome</keyword>
<evidence type="ECO:0000256" key="3">
    <source>
        <dbReference type="SAM" id="MobiDB-lite"/>
    </source>
</evidence>
<feature type="repeat" description="PPR" evidence="2">
    <location>
        <begin position="370"/>
        <end position="404"/>
    </location>
</feature>
<evidence type="ECO:0000313" key="4">
    <source>
        <dbReference type="EMBL" id="KAA8522591.1"/>
    </source>
</evidence>
<sequence>MEASVGPPSHPILPEPNTEKIKQKLIKKGVYPTPKIVHTLRKKELQKSLRKSKRRLANQTQPLTESQKQAIAEEAHFQTVKTEFRNFTKAIKAKTKDNNGVSMIGKPWERLEAVGLRELASSSKEYGGDKLKPEHLRELSEILEKERDQFRWLLDDDIELEEGWLEKKGQDWTPPKRQGGEAEAIRFLVDKFVIHPSSIPVLIIYLYLFLRIIGVGIGRCRLSGTDLSMRDWKFSRMMKQSGLQFTEGQLLKIVEGLGDKRQWRHAVSVVEWVFNLKEHRHYRSRFVYTKLLAVLGKGRRPHEALQIFNLMRGDSQIYPDMAAYHSIAVTLGQAGLLKELINIIECMRQNPSKSIKNMRHRNWDPALQPDVVVFNAVLNACVPSHQWRGVSWVFEQFRKSGLKPNGATYGLAMEVMLQSGKYDHVHDFFRKMRRSGEAPKAVTYKGSVVLFFTVKDIDFLMAYTYFISNFSVLVRSFWEEGKVNEAVKAVRDMEQRGIVGAACVYYELACCLCNNGRWQEAMMEVEKLKKLPHTRPLEVTFTGMIMSSMDGGHVHDCISIFEHIKEHFSLDIGIINAMLKVYGRNDMFSKAKELFEETKGAISGSNTCLNVCGSPVIPDVHTFSTMLEASGSALQWEYFEYVYKEMALSGCQLDQNKQASLLVEASRAGKWYLLEHAFDAMLEAGEIPHLSFFTELVCQAIALHDYEKVVTLVNTMAHAPFQVSEKQWTDLLEKNGDRINIDSLKELLEVLCNWDLAREATVSNLLRSLEYLCGSDNLRVISSSVAFGNAVVDESHSDGNNGRLDCNERIAKQNFPANVLNPCKDLQGNGKTIDIFSVGQTSDGREDDTDSEMMSGFLNYDGNRDEKASEFTNLEDLVNDLTSDQFADCVDDRFLNYIEDGNLDDVNEVELDLPTSKVGDSQGSLPSAYEILDTWKKSRNKDGNYFSFYLAGK</sequence>
<dbReference type="Proteomes" id="UP000325577">
    <property type="component" value="Linkage Group LG5"/>
</dbReference>
<accession>A0A5J4ZZR6</accession>
<evidence type="ECO:0000313" key="5">
    <source>
        <dbReference type="Proteomes" id="UP000325577"/>
    </source>
</evidence>
<dbReference type="Pfam" id="PF01535">
    <property type="entry name" value="PPR"/>
    <property type="match status" value="3"/>
</dbReference>
<reference evidence="4 5" key="1">
    <citation type="submission" date="2019-09" db="EMBL/GenBank/DDBJ databases">
        <title>A chromosome-level genome assembly of the Chinese tupelo Nyssa sinensis.</title>
        <authorList>
            <person name="Yang X."/>
            <person name="Kang M."/>
            <person name="Yang Y."/>
            <person name="Xiong H."/>
            <person name="Wang M."/>
            <person name="Zhang Z."/>
            <person name="Wang Z."/>
            <person name="Wu H."/>
            <person name="Ma T."/>
            <person name="Liu J."/>
            <person name="Xi Z."/>
        </authorList>
    </citation>
    <scope>NUCLEOTIDE SEQUENCE [LARGE SCALE GENOMIC DNA]</scope>
    <source>
        <strain evidence="4">J267</strain>
        <tissue evidence="4">Leaf</tissue>
    </source>
</reference>
<dbReference type="NCBIfam" id="TIGR00756">
    <property type="entry name" value="PPR"/>
    <property type="match status" value="1"/>
</dbReference>
<gene>
    <name evidence="4" type="ORF">F0562_013048</name>
</gene>
<name>A0A5J4ZZR6_9ASTE</name>
<feature type="compositionally biased region" description="Polar residues" evidence="3">
    <location>
        <begin position="57"/>
        <end position="68"/>
    </location>
</feature>
<dbReference type="GO" id="GO:0009507">
    <property type="term" value="C:chloroplast"/>
    <property type="evidence" value="ECO:0007669"/>
    <property type="project" value="TreeGrafter"/>
</dbReference>
<dbReference type="Gene3D" id="1.25.40.10">
    <property type="entry name" value="Tetratricopeptide repeat domain"/>
    <property type="match status" value="4"/>
</dbReference>
<keyword evidence="1" id="KW-0677">Repeat</keyword>
<dbReference type="OrthoDB" id="1904535at2759"/>
<dbReference type="GO" id="GO:0009658">
    <property type="term" value="P:chloroplast organization"/>
    <property type="evidence" value="ECO:0007669"/>
    <property type="project" value="InterPro"/>
</dbReference>
<dbReference type="InterPro" id="IPR011990">
    <property type="entry name" value="TPR-like_helical_dom_sf"/>
</dbReference>
<feature type="region of interest" description="Disordered" evidence="3">
    <location>
        <begin position="48"/>
        <end position="68"/>
    </location>
</feature>
<protein>
    <recommendedName>
        <fullName evidence="6">Pentacotripeptide-repeat region of PRORP domain-containing protein</fullName>
    </recommendedName>
</protein>
<dbReference type="EMBL" id="CM018048">
    <property type="protein sequence ID" value="KAA8522591.1"/>
    <property type="molecule type" value="Genomic_DNA"/>
</dbReference>
<feature type="repeat" description="PPR" evidence="2">
    <location>
        <begin position="405"/>
        <end position="439"/>
    </location>
</feature>
<evidence type="ECO:0000256" key="1">
    <source>
        <dbReference type="ARBA" id="ARBA00022737"/>
    </source>
</evidence>
<organism evidence="4 5">
    <name type="scientific">Nyssa sinensis</name>
    <dbReference type="NCBI Taxonomy" id="561372"/>
    <lineage>
        <taxon>Eukaryota</taxon>
        <taxon>Viridiplantae</taxon>
        <taxon>Streptophyta</taxon>
        <taxon>Embryophyta</taxon>
        <taxon>Tracheophyta</taxon>
        <taxon>Spermatophyta</taxon>
        <taxon>Magnoliopsida</taxon>
        <taxon>eudicotyledons</taxon>
        <taxon>Gunneridae</taxon>
        <taxon>Pentapetalae</taxon>
        <taxon>asterids</taxon>
        <taxon>Cornales</taxon>
        <taxon>Nyssaceae</taxon>
        <taxon>Nyssa</taxon>
    </lineage>
</organism>
<evidence type="ECO:0008006" key="6">
    <source>
        <dbReference type="Google" id="ProtNLM"/>
    </source>
</evidence>
<dbReference type="InterPro" id="IPR044645">
    <property type="entry name" value="DG1/EMB2279-like"/>
</dbReference>
<dbReference type="AlphaFoldDB" id="A0A5J4ZZR6"/>
<evidence type="ECO:0000256" key="2">
    <source>
        <dbReference type="PROSITE-ProRule" id="PRU00708"/>
    </source>
</evidence>
<dbReference type="PANTHER" id="PTHR46935:SF2">
    <property type="entry name" value="PENTACOTRIPEPTIDE-REPEAT REGION OF PRORP DOMAIN-CONTAINING PROTEIN"/>
    <property type="match status" value="1"/>
</dbReference>
<dbReference type="PROSITE" id="PS51375">
    <property type="entry name" value="PPR"/>
    <property type="match status" value="2"/>
</dbReference>
<proteinExistence type="predicted"/>
<dbReference type="Pfam" id="PF13812">
    <property type="entry name" value="PPR_3"/>
    <property type="match status" value="1"/>
</dbReference>